<keyword evidence="1" id="KW-0732">Signal</keyword>
<dbReference type="Pfam" id="PF01547">
    <property type="entry name" value="SBP_bac_1"/>
    <property type="match status" value="1"/>
</dbReference>
<dbReference type="InterPro" id="IPR006059">
    <property type="entry name" value="SBP"/>
</dbReference>
<keyword evidence="2" id="KW-0762">Sugar transport</keyword>
<dbReference type="EMBL" id="JACJID010000002">
    <property type="protein sequence ID" value="MBA8926185.1"/>
    <property type="molecule type" value="Genomic_DNA"/>
</dbReference>
<evidence type="ECO:0000313" key="3">
    <source>
        <dbReference type="Proteomes" id="UP000517916"/>
    </source>
</evidence>
<dbReference type="SUPFAM" id="SSF53850">
    <property type="entry name" value="Periplasmic binding protein-like II"/>
    <property type="match status" value="1"/>
</dbReference>
<dbReference type="InterPro" id="IPR050490">
    <property type="entry name" value="Bact_solute-bd_prot1"/>
</dbReference>
<dbReference type="PANTHER" id="PTHR43649">
    <property type="entry name" value="ARABINOSE-BINDING PROTEIN-RELATED"/>
    <property type="match status" value="1"/>
</dbReference>
<comment type="caution">
    <text evidence="2">The sequence shown here is derived from an EMBL/GenBank/DDBJ whole genome shotgun (WGS) entry which is preliminary data.</text>
</comment>
<proteinExistence type="predicted"/>
<keyword evidence="3" id="KW-1185">Reference proteome</keyword>
<name>A0ABR6BH37_9PSEU</name>
<dbReference type="RefSeq" id="WP_182837660.1">
    <property type="nucleotide sequence ID" value="NZ_BAAABQ010000009.1"/>
</dbReference>
<feature type="signal peptide" evidence="1">
    <location>
        <begin position="1"/>
        <end position="20"/>
    </location>
</feature>
<evidence type="ECO:0000313" key="2">
    <source>
        <dbReference type="EMBL" id="MBA8926185.1"/>
    </source>
</evidence>
<dbReference type="CDD" id="cd13585">
    <property type="entry name" value="PBP2_TMBP_like"/>
    <property type="match status" value="1"/>
</dbReference>
<reference evidence="2 3" key="1">
    <citation type="submission" date="2020-08" db="EMBL/GenBank/DDBJ databases">
        <title>Genomic Encyclopedia of Archaeal and Bacterial Type Strains, Phase II (KMG-II): from individual species to whole genera.</title>
        <authorList>
            <person name="Goeker M."/>
        </authorList>
    </citation>
    <scope>NUCLEOTIDE SEQUENCE [LARGE SCALE GENOMIC DNA]</scope>
    <source>
        <strain evidence="2 3">DSM 43850</strain>
    </source>
</reference>
<dbReference type="PROSITE" id="PS51257">
    <property type="entry name" value="PROKAR_LIPOPROTEIN"/>
    <property type="match status" value="1"/>
</dbReference>
<gene>
    <name evidence="2" type="ORF">BC739_003384</name>
</gene>
<feature type="chain" id="PRO_5045208815" evidence="1">
    <location>
        <begin position="21"/>
        <end position="432"/>
    </location>
</feature>
<accession>A0ABR6BH37</accession>
<dbReference type="PANTHER" id="PTHR43649:SF12">
    <property type="entry name" value="DIACETYLCHITOBIOSE BINDING PROTEIN DASA"/>
    <property type="match status" value="1"/>
</dbReference>
<organism evidence="2 3">
    <name type="scientific">Kutzneria viridogrisea</name>
    <dbReference type="NCBI Taxonomy" id="47990"/>
    <lineage>
        <taxon>Bacteria</taxon>
        <taxon>Bacillati</taxon>
        <taxon>Actinomycetota</taxon>
        <taxon>Actinomycetes</taxon>
        <taxon>Pseudonocardiales</taxon>
        <taxon>Pseudonocardiaceae</taxon>
        <taxon>Kutzneria</taxon>
    </lineage>
</organism>
<protein>
    <submittedName>
        <fullName evidence="2">Multiple sugar transport system substrate-binding protein</fullName>
    </submittedName>
</protein>
<evidence type="ECO:0000256" key="1">
    <source>
        <dbReference type="SAM" id="SignalP"/>
    </source>
</evidence>
<keyword evidence="2" id="KW-0813">Transport</keyword>
<dbReference type="Gene3D" id="3.40.190.10">
    <property type="entry name" value="Periplasmic binding protein-like II"/>
    <property type="match status" value="1"/>
</dbReference>
<sequence>MNKLGVALAAALLLSAGCTGQSGNGSSPTTLTYWASNQGSSLDNDRQVLQPELEEFTKQTGITVKLEVVPWPDLLNRILAAATSGQGPDVINIGNTWAASLQATGAFAPFDDSALNGLGGAQRFLAGSLAATGAAGQTRTSVPLYGLAYGLFYNKKLFREAGIGQPPTTWEELTADAKRLTHGDQWGLAVEGSSITENAHHAFILGQQYGSDLFDASGKPQFDTPQQVAAVRQYLEFMGTDKVVNPSNAEYGNGTQALHDLATGKAGMVLWQGNAETVLKANGMSPEDYGVAPMPFPQPTPADGKHINSLVAGINLAVFANSGNKDGAMRFVKFLTSAEEQRKLNKSFGTLPVVQDAYQDPAFQSPAIKSFQQVLAGSAAPLPQIAQESQFETTVGGAIKDLFAQIAGGKPVGDAEIRAALSAAQQKMATGG</sequence>
<dbReference type="Proteomes" id="UP000517916">
    <property type="component" value="Unassembled WGS sequence"/>
</dbReference>